<dbReference type="Pfam" id="PF01613">
    <property type="entry name" value="Flavin_Reduct"/>
    <property type="match status" value="1"/>
</dbReference>
<dbReference type="STRING" id="269796.Rru_A2631"/>
<dbReference type="PANTHER" id="PTHR43812">
    <property type="entry name" value="BLR2425 PROTEIN"/>
    <property type="match status" value="1"/>
</dbReference>
<dbReference type="Gene3D" id="2.30.110.10">
    <property type="entry name" value="Electron Transport, Fmn-binding Protein, Chain A"/>
    <property type="match status" value="1"/>
</dbReference>
<dbReference type="PANTHER" id="PTHR43812:SF2">
    <property type="entry name" value="FLAVIN REDUCTASE LIKE DOMAIN-CONTAINING PROTEIN"/>
    <property type="match status" value="1"/>
</dbReference>
<dbReference type="Proteomes" id="UP000001929">
    <property type="component" value="Chromosome"/>
</dbReference>
<organism evidence="2 3">
    <name type="scientific">Rhodospirillum rubrum (strain ATCC 11170 / ATH 1.1.1 / DSM 467 / LMG 4362 / NCIMB 8255 / S1)</name>
    <dbReference type="NCBI Taxonomy" id="269796"/>
    <lineage>
        <taxon>Bacteria</taxon>
        <taxon>Pseudomonadati</taxon>
        <taxon>Pseudomonadota</taxon>
        <taxon>Alphaproteobacteria</taxon>
        <taxon>Rhodospirillales</taxon>
        <taxon>Rhodospirillaceae</taxon>
        <taxon>Rhodospirillum</taxon>
    </lineage>
</organism>
<reference evidence="2 3" key="1">
    <citation type="journal article" date="2011" name="Stand. Genomic Sci.">
        <title>Complete genome sequence of Rhodospirillum rubrum type strain (S1).</title>
        <authorList>
            <person name="Munk A.C."/>
            <person name="Copeland A."/>
            <person name="Lucas S."/>
            <person name="Lapidus A."/>
            <person name="Del Rio T.G."/>
            <person name="Barry K."/>
            <person name="Detter J.C."/>
            <person name="Hammon N."/>
            <person name="Israni S."/>
            <person name="Pitluck S."/>
            <person name="Brettin T."/>
            <person name="Bruce D."/>
            <person name="Han C."/>
            <person name="Tapia R."/>
            <person name="Gilna P."/>
            <person name="Schmutz J."/>
            <person name="Larimer F."/>
            <person name="Land M."/>
            <person name="Kyrpides N.C."/>
            <person name="Mavromatis K."/>
            <person name="Richardson P."/>
            <person name="Rohde M."/>
            <person name="Goker M."/>
            <person name="Klenk H.P."/>
            <person name="Zhang Y."/>
            <person name="Roberts G.P."/>
            <person name="Reslewic S."/>
            <person name="Schwartz D.C."/>
        </authorList>
    </citation>
    <scope>NUCLEOTIDE SEQUENCE [LARGE SCALE GENOMIC DNA]</scope>
    <source>
        <strain evidence="3">ATCC 11170 / ATH 1.1.1 / DSM 467 / LMG 4362 / NCIMB 8255 / S1</strain>
    </source>
</reference>
<dbReference type="eggNOG" id="COG1853">
    <property type="taxonomic scope" value="Bacteria"/>
</dbReference>
<dbReference type="InterPro" id="IPR002563">
    <property type="entry name" value="Flavin_Rdtase-like_dom"/>
</dbReference>
<sequence>MRDDYFYETASGHGLPHDPIKAIVAPRPIGWISTIDAEGRINLAPYSYFNAVCNDPPMVMFSSNGRKDSVRNIEQTGAFACNLVTRDLAQAMNETSRSVAPEVDEMAMAGLTAAPCRLIAAPRVAEAHAVLECQTLAIHALADLGGRPVNQFMVIGQVVGVHIDKMFLKEGLFDTAGAGVIARCGYASDYAAVDPFQMSRPR</sequence>
<keyword evidence="3" id="KW-1185">Reference proteome</keyword>
<accession>Q2RR17</accession>
<feature type="domain" description="Flavin reductase like" evidence="1">
    <location>
        <begin position="22"/>
        <end position="169"/>
    </location>
</feature>
<dbReference type="KEGG" id="rru:Rru_A2631"/>
<dbReference type="PhylomeDB" id="Q2RR17"/>
<dbReference type="GO" id="GO:0016646">
    <property type="term" value="F:oxidoreductase activity, acting on the CH-NH group of donors, NAD or NADP as acceptor"/>
    <property type="evidence" value="ECO:0007669"/>
    <property type="project" value="UniProtKB-ARBA"/>
</dbReference>
<protein>
    <recommendedName>
        <fullName evidence="1">Flavin reductase like domain-containing protein</fullName>
    </recommendedName>
</protein>
<dbReference type="SMART" id="SM00903">
    <property type="entry name" value="Flavin_Reduct"/>
    <property type="match status" value="1"/>
</dbReference>
<dbReference type="EMBL" id="CP000230">
    <property type="protein sequence ID" value="ABC23428.1"/>
    <property type="molecule type" value="Genomic_DNA"/>
</dbReference>
<evidence type="ECO:0000313" key="2">
    <source>
        <dbReference type="EMBL" id="ABC23428.1"/>
    </source>
</evidence>
<dbReference type="AlphaFoldDB" id="Q2RR17"/>
<evidence type="ECO:0000259" key="1">
    <source>
        <dbReference type="SMART" id="SM00903"/>
    </source>
</evidence>
<dbReference type="InterPro" id="IPR012349">
    <property type="entry name" value="Split_barrel_FMN-bd"/>
</dbReference>
<dbReference type="PATRIC" id="fig|269796.9.peg.2741"/>
<evidence type="ECO:0000313" key="3">
    <source>
        <dbReference type="Proteomes" id="UP000001929"/>
    </source>
</evidence>
<dbReference type="SUPFAM" id="SSF50475">
    <property type="entry name" value="FMN-binding split barrel"/>
    <property type="match status" value="1"/>
</dbReference>
<gene>
    <name evidence="2" type="ordered locus">Rru_A2631</name>
</gene>
<dbReference type="EnsemblBacteria" id="ABC23428">
    <property type="protein sequence ID" value="ABC23428"/>
    <property type="gene ID" value="Rru_A2631"/>
</dbReference>
<proteinExistence type="predicted"/>
<dbReference type="RefSeq" id="WP_011390381.1">
    <property type="nucleotide sequence ID" value="NC_007643.1"/>
</dbReference>
<dbReference type="HOGENOM" id="CLU_059021_3_4_5"/>
<name>Q2RR17_RHORT</name>
<dbReference type="GO" id="GO:0010181">
    <property type="term" value="F:FMN binding"/>
    <property type="evidence" value="ECO:0007669"/>
    <property type="project" value="InterPro"/>
</dbReference>